<dbReference type="EMBL" id="KE124483">
    <property type="protein sequence ID" value="EWC77649.1"/>
    <property type="molecule type" value="Genomic_DNA"/>
</dbReference>
<reference evidence="2 3" key="1">
    <citation type="submission" date="2013-02" db="EMBL/GenBank/DDBJ databases">
        <title>The Genome Sequence of Plasmodium falciparum UGT5.1.</title>
        <authorList>
            <consortium name="The Broad Institute Genome Sequencing Platform"/>
            <consortium name="The Broad Institute Genome Sequencing Center for Infectious Disease"/>
            <person name="Neafsey D."/>
            <person name="Cheeseman I."/>
            <person name="Volkman S."/>
            <person name="Adams J."/>
            <person name="Walker B."/>
            <person name="Young S.K."/>
            <person name="Zeng Q."/>
            <person name="Gargeya S."/>
            <person name="Fitzgerald M."/>
            <person name="Haas B."/>
            <person name="Abouelleil A."/>
            <person name="Alvarado L."/>
            <person name="Arachchi H.M."/>
            <person name="Berlin A.M."/>
            <person name="Chapman S.B."/>
            <person name="Dewar J."/>
            <person name="Goldberg J."/>
            <person name="Griggs A."/>
            <person name="Gujja S."/>
            <person name="Hansen M."/>
            <person name="Howarth C."/>
            <person name="Imamovic A."/>
            <person name="Larimer J."/>
            <person name="McCowan C."/>
            <person name="Murphy C."/>
            <person name="Neiman D."/>
            <person name="Pearson M."/>
            <person name="Priest M."/>
            <person name="Roberts A."/>
            <person name="Saif S."/>
            <person name="Shea T."/>
            <person name="Sisk P."/>
            <person name="Sykes S."/>
            <person name="Wortman J."/>
            <person name="Nusbaum C."/>
            <person name="Birren B."/>
        </authorList>
    </citation>
    <scope>NUCLEOTIDE SEQUENCE [LARGE SCALE GENOMIC DNA]</scope>
    <source>
        <strain evidence="2 3">UGT5.1</strain>
    </source>
</reference>
<organism evidence="2 3">
    <name type="scientific">Plasmodium falciparum UGT5.1</name>
    <dbReference type="NCBI Taxonomy" id="1237627"/>
    <lineage>
        <taxon>Eukaryota</taxon>
        <taxon>Sar</taxon>
        <taxon>Alveolata</taxon>
        <taxon>Apicomplexa</taxon>
        <taxon>Aconoidasida</taxon>
        <taxon>Haemosporida</taxon>
        <taxon>Plasmodiidae</taxon>
        <taxon>Plasmodium</taxon>
        <taxon>Plasmodium (Laverania)</taxon>
    </lineage>
</organism>
<keyword evidence="1" id="KW-0472">Membrane</keyword>
<evidence type="ECO:0000256" key="1">
    <source>
        <dbReference type="SAM" id="Phobius"/>
    </source>
</evidence>
<keyword evidence="1" id="KW-0812">Transmembrane</keyword>
<dbReference type="AlphaFoldDB" id="W7JS10"/>
<gene>
    <name evidence="2" type="ORF">C923_01679</name>
</gene>
<evidence type="ECO:0000313" key="3">
    <source>
        <dbReference type="Proteomes" id="UP000030697"/>
    </source>
</evidence>
<dbReference type="InterPro" id="IPR006373">
    <property type="entry name" value="VSA_Rifin"/>
</dbReference>
<sequence length="315" mass="35116">VHNQRNHKSPTSHTYTNRSLCECELYLSANYDNDPQMKSVIDNFNKQTQQRFHEYNERMKTTRQECKEQCDKEIQKIILKDKLEKELMDKFATLQTDIQNDAIPTCVCEKSLADKVEKGCLRCGCGLGCVEASVGIIGPIAVKGLENAALVAAAQKGINAGITAAINALEKSLSIDILTKAQWMTIVTEENFMNPTLLGQAIRLLNNEICVTSIDGVDSSTFCLFHSKGEKALTSAIKTHTGTAVKEAVEKYASVKNAEINLVNTASSTYYTAIIASVVAILAIVLVMVIIYLILRYRRKRKMKKKLQYIKLLKE</sequence>
<dbReference type="Pfam" id="PF02009">
    <property type="entry name" value="RIFIN"/>
    <property type="match status" value="1"/>
</dbReference>
<feature type="transmembrane region" description="Helical" evidence="1">
    <location>
        <begin position="270"/>
        <end position="295"/>
    </location>
</feature>
<accession>W7JS10</accession>
<protein>
    <submittedName>
        <fullName evidence="2">Surface antigen</fullName>
    </submittedName>
</protein>
<proteinExistence type="predicted"/>
<dbReference type="NCBIfam" id="TIGR01477">
    <property type="entry name" value="RIFIN"/>
    <property type="match status" value="1"/>
</dbReference>
<evidence type="ECO:0000313" key="2">
    <source>
        <dbReference type="EMBL" id="EWC77649.1"/>
    </source>
</evidence>
<keyword evidence="1" id="KW-1133">Transmembrane helix</keyword>
<dbReference type="Proteomes" id="UP000030697">
    <property type="component" value="Unassembled WGS sequence"/>
</dbReference>
<feature type="non-terminal residue" evidence="2">
    <location>
        <position position="1"/>
    </location>
</feature>
<name>W7JS10_PLAFA</name>
<dbReference type="OrthoDB" id="379152at2759"/>